<gene>
    <name evidence="2" type="ORF">GSCOC_T00035845001</name>
</gene>
<dbReference type="AlphaFoldDB" id="A0A068UUY4"/>
<feature type="compositionally biased region" description="Basic and acidic residues" evidence="1">
    <location>
        <begin position="63"/>
        <end position="86"/>
    </location>
</feature>
<feature type="region of interest" description="Disordered" evidence="1">
    <location>
        <begin position="63"/>
        <end position="117"/>
    </location>
</feature>
<reference evidence="3" key="1">
    <citation type="journal article" date="2014" name="Science">
        <title>The coffee genome provides insight into the convergent evolution of caffeine biosynthesis.</title>
        <authorList>
            <person name="Denoeud F."/>
            <person name="Carretero-Paulet L."/>
            <person name="Dereeper A."/>
            <person name="Droc G."/>
            <person name="Guyot R."/>
            <person name="Pietrella M."/>
            <person name="Zheng C."/>
            <person name="Alberti A."/>
            <person name="Anthony F."/>
            <person name="Aprea G."/>
            <person name="Aury J.M."/>
            <person name="Bento P."/>
            <person name="Bernard M."/>
            <person name="Bocs S."/>
            <person name="Campa C."/>
            <person name="Cenci A."/>
            <person name="Combes M.C."/>
            <person name="Crouzillat D."/>
            <person name="Da Silva C."/>
            <person name="Daddiego L."/>
            <person name="De Bellis F."/>
            <person name="Dussert S."/>
            <person name="Garsmeur O."/>
            <person name="Gayraud T."/>
            <person name="Guignon V."/>
            <person name="Jahn K."/>
            <person name="Jamilloux V."/>
            <person name="Joet T."/>
            <person name="Labadie K."/>
            <person name="Lan T."/>
            <person name="Leclercq J."/>
            <person name="Lepelley M."/>
            <person name="Leroy T."/>
            <person name="Li L.T."/>
            <person name="Librado P."/>
            <person name="Lopez L."/>
            <person name="Munoz A."/>
            <person name="Noel B."/>
            <person name="Pallavicini A."/>
            <person name="Perrotta G."/>
            <person name="Poncet V."/>
            <person name="Pot D."/>
            <person name="Priyono X."/>
            <person name="Rigoreau M."/>
            <person name="Rouard M."/>
            <person name="Rozas J."/>
            <person name="Tranchant-Dubreuil C."/>
            <person name="VanBuren R."/>
            <person name="Zhang Q."/>
            <person name="Andrade A.C."/>
            <person name="Argout X."/>
            <person name="Bertrand B."/>
            <person name="de Kochko A."/>
            <person name="Graziosi G."/>
            <person name="Henry R.J."/>
            <person name="Jayarama X."/>
            <person name="Ming R."/>
            <person name="Nagai C."/>
            <person name="Rounsley S."/>
            <person name="Sankoff D."/>
            <person name="Giuliano G."/>
            <person name="Albert V.A."/>
            <person name="Wincker P."/>
            <person name="Lashermes P."/>
        </authorList>
    </citation>
    <scope>NUCLEOTIDE SEQUENCE [LARGE SCALE GENOMIC DNA]</scope>
    <source>
        <strain evidence="3">cv. DH200-94</strain>
    </source>
</reference>
<dbReference type="InParanoid" id="A0A068UUY4"/>
<name>A0A068UUY4_COFCA</name>
<dbReference type="Proteomes" id="UP000295252">
    <property type="component" value="Chromosome VI"/>
</dbReference>
<dbReference type="Gramene" id="CDP12355">
    <property type="protein sequence ID" value="CDP12355"/>
    <property type="gene ID" value="GSCOC_T00035845001"/>
</dbReference>
<dbReference type="STRING" id="49390.A0A068UUY4"/>
<evidence type="ECO:0000256" key="1">
    <source>
        <dbReference type="SAM" id="MobiDB-lite"/>
    </source>
</evidence>
<proteinExistence type="predicted"/>
<protein>
    <submittedName>
        <fullName evidence="2">Uncharacterized protein</fullName>
    </submittedName>
</protein>
<evidence type="ECO:0000313" key="3">
    <source>
        <dbReference type="Proteomes" id="UP000295252"/>
    </source>
</evidence>
<organism evidence="2 3">
    <name type="scientific">Coffea canephora</name>
    <name type="common">Robusta coffee</name>
    <dbReference type="NCBI Taxonomy" id="49390"/>
    <lineage>
        <taxon>Eukaryota</taxon>
        <taxon>Viridiplantae</taxon>
        <taxon>Streptophyta</taxon>
        <taxon>Embryophyta</taxon>
        <taxon>Tracheophyta</taxon>
        <taxon>Spermatophyta</taxon>
        <taxon>Magnoliopsida</taxon>
        <taxon>eudicotyledons</taxon>
        <taxon>Gunneridae</taxon>
        <taxon>Pentapetalae</taxon>
        <taxon>asterids</taxon>
        <taxon>lamiids</taxon>
        <taxon>Gentianales</taxon>
        <taxon>Rubiaceae</taxon>
        <taxon>Ixoroideae</taxon>
        <taxon>Gardenieae complex</taxon>
        <taxon>Bertiereae - Coffeeae clade</taxon>
        <taxon>Coffeeae</taxon>
        <taxon>Coffea</taxon>
    </lineage>
</organism>
<accession>A0A068UUY4</accession>
<keyword evidence="3" id="KW-1185">Reference proteome</keyword>
<sequence length="158" mass="17961">MLNKDHIFMAKLFSDFSFFWPSYWRGHHFLSLGTCQAPVKKRASGFLILILLARTQSERALRNDEKEIGAMKSSKRENSKRIHPEEETGVMKSSKQLAFQGQAMDQEDDQGHDGGSRALNRGYIEINAWKPDEGPLEWTLLGRKHLGSSVYNCIAMGC</sequence>
<dbReference type="EMBL" id="HG739147">
    <property type="protein sequence ID" value="CDP12355.1"/>
    <property type="molecule type" value="Genomic_DNA"/>
</dbReference>
<evidence type="ECO:0000313" key="2">
    <source>
        <dbReference type="EMBL" id="CDP12355.1"/>
    </source>
</evidence>